<protein>
    <submittedName>
        <fullName evidence="2">DnaJ domain-containing protein</fullName>
    </submittedName>
</protein>
<dbReference type="InterPro" id="IPR001623">
    <property type="entry name" value="DnaJ_domain"/>
</dbReference>
<dbReference type="RefSeq" id="WP_182999090.1">
    <property type="nucleotide sequence ID" value="NZ_JABEQJ010000034.1"/>
</dbReference>
<dbReference type="SUPFAM" id="SSF158682">
    <property type="entry name" value="TerB-like"/>
    <property type="match status" value="1"/>
</dbReference>
<dbReference type="InterPro" id="IPR029024">
    <property type="entry name" value="TerB-like"/>
</dbReference>
<dbReference type="CDD" id="cd06257">
    <property type="entry name" value="DnaJ"/>
    <property type="match status" value="1"/>
</dbReference>
<dbReference type="PANTHER" id="PTHR24074">
    <property type="entry name" value="CO-CHAPERONE PROTEIN DJLA"/>
    <property type="match status" value="1"/>
</dbReference>
<dbReference type="Gene3D" id="1.10.3680.10">
    <property type="entry name" value="TerB-like"/>
    <property type="match status" value="1"/>
</dbReference>
<dbReference type="InterPro" id="IPR007791">
    <property type="entry name" value="DjlA_N"/>
</dbReference>
<dbReference type="AlphaFoldDB" id="A0A7W4NQ77"/>
<dbReference type="SMART" id="SM00271">
    <property type="entry name" value="DnaJ"/>
    <property type="match status" value="1"/>
</dbReference>
<dbReference type="SUPFAM" id="SSF46565">
    <property type="entry name" value="Chaperone J-domain"/>
    <property type="match status" value="1"/>
</dbReference>
<dbReference type="PRINTS" id="PR00625">
    <property type="entry name" value="JDOMAIN"/>
</dbReference>
<feature type="domain" description="J" evidence="1">
    <location>
        <begin position="210"/>
        <end position="274"/>
    </location>
</feature>
<dbReference type="Pfam" id="PF00226">
    <property type="entry name" value="DnaJ"/>
    <property type="match status" value="1"/>
</dbReference>
<dbReference type="InterPro" id="IPR050817">
    <property type="entry name" value="DjlA_DnaK_co-chaperone"/>
</dbReference>
<evidence type="ECO:0000313" key="3">
    <source>
        <dbReference type="Proteomes" id="UP000589085"/>
    </source>
</evidence>
<organism evidence="2 3">
    <name type="scientific">Gluconacetobacter sacchari</name>
    <dbReference type="NCBI Taxonomy" id="92759"/>
    <lineage>
        <taxon>Bacteria</taxon>
        <taxon>Pseudomonadati</taxon>
        <taxon>Pseudomonadota</taxon>
        <taxon>Alphaproteobacteria</taxon>
        <taxon>Acetobacterales</taxon>
        <taxon>Acetobacteraceae</taxon>
        <taxon>Gluconacetobacter</taxon>
    </lineage>
</organism>
<proteinExistence type="predicted"/>
<dbReference type="Gene3D" id="1.10.287.110">
    <property type="entry name" value="DnaJ domain"/>
    <property type="match status" value="1"/>
</dbReference>
<dbReference type="EMBL" id="JABEQJ010000034">
    <property type="protein sequence ID" value="MBB2162269.1"/>
    <property type="molecule type" value="Genomic_DNA"/>
</dbReference>
<name>A0A7W4NQ77_9PROT</name>
<dbReference type="Pfam" id="PF05099">
    <property type="entry name" value="TerB"/>
    <property type="match status" value="1"/>
</dbReference>
<sequence>MTIWGKVFGGVAGFAVGGPMGAVLGAALGHAADNGSILDTPVGGWTDRWAPRMNADPNGAATFVAAKLASVMGKRDQLYGLVMVVLSAKVAKCDGPVNRAEIDAFKRRFQIPAQNASDVGRLFDQARQRVDDFEPFAAELGRAFHDKPEMLEEALAVLFTIARADQGRDEALHPAEIRFLRRVHQAFGLSPGAWDRAESGGARPGVSEIDAYAVLGVSRGATDTEVRSAWRVLVRQHHPDAMAARGADAAALEAAAERIAQINAAWDRIKRDRKL</sequence>
<evidence type="ECO:0000259" key="1">
    <source>
        <dbReference type="PROSITE" id="PS50076"/>
    </source>
</evidence>
<accession>A0A7W4NQ77</accession>
<dbReference type="PROSITE" id="PS50076">
    <property type="entry name" value="DNAJ_2"/>
    <property type="match status" value="1"/>
</dbReference>
<dbReference type="CDD" id="cd07316">
    <property type="entry name" value="terB_like_DjlA"/>
    <property type="match status" value="1"/>
</dbReference>
<dbReference type="Proteomes" id="UP000589085">
    <property type="component" value="Unassembled WGS sequence"/>
</dbReference>
<reference evidence="2 3" key="1">
    <citation type="submission" date="2020-04" db="EMBL/GenBank/DDBJ databases">
        <title>Description of novel Gluconacetobacter.</title>
        <authorList>
            <person name="Sombolestani A."/>
        </authorList>
    </citation>
    <scope>NUCLEOTIDE SEQUENCE [LARGE SCALE GENOMIC DNA]</scope>
    <source>
        <strain evidence="2 3">LMG 19747</strain>
    </source>
</reference>
<comment type="caution">
    <text evidence="2">The sequence shown here is derived from an EMBL/GenBank/DDBJ whole genome shotgun (WGS) entry which is preliminary data.</text>
</comment>
<dbReference type="InterPro" id="IPR036869">
    <property type="entry name" value="J_dom_sf"/>
</dbReference>
<evidence type="ECO:0000313" key="2">
    <source>
        <dbReference type="EMBL" id="MBB2162269.1"/>
    </source>
</evidence>
<gene>
    <name evidence="2" type="ORF">HLH48_19245</name>
</gene>